<reference evidence="1 2" key="1">
    <citation type="journal article" date="2018" name="Mycol. Prog.">
        <title>Coniella lustricola, a new species from submerged detritus.</title>
        <authorList>
            <person name="Raudabaugh D.B."/>
            <person name="Iturriaga T."/>
            <person name="Carver A."/>
            <person name="Mondo S."/>
            <person name="Pangilinan J."/>
            <person name="Lipzen A."/>
            <person name="He G."/>
            <person name="Amirebrahimi M."/>
            <person name="Grigoriev I.V."/>
            <person name="Miller A.N."/>
        </authorList>
    </citation>
    <scope>NUCLEOTIDE SEQUENCE [LARGE SCALE GENOMIC DNA]</scope>
    <source>
        <strain evidence="1 2">B22-T-1</strain>
    </source>
</reference>
<dbReference type="InParanoid" id="A0A2T3A5Z0"/>
<dbReference type="AlphaFoldDB" id="A0A2T3A5Z0"/>
<dbReference type="EMBL" id="KZ678459">
    <property type="protein sequence ID" value="PSR83516.1"/>
    <property type="molecule type" value="Genomic_DNA"/>
</dbReference>
<gene>
    <name evidence="1" type="ORF">BD289DRAFT_281868</name>
</gene>
<organism evidence="1 2">
    <name type="scientific">Coniella lustricola</name>
    <dbReference type="NCBI Taxonomy" id="2025994"/>
    <lineage>
        <taxon>Eukaryota</taxon>
        <taxon>Fungi</taxon>
        <taxon>Dikarya</taxon>
        <taxon>Ascomycota</taxon>
        <taxon>Pezizomycotina</taxon>
        <taxon>Sordariomycetes</taxon>
        <taxon>Sordariomycetidae</taxon>
        <taxon>Diaporthales</taxon>
        <taxon>Schizoparmaceae</taxon>
        <taxon>Coniella</taxon>
    </lineage>
</organism>
<evidence type="ECO:0000313" key="1">
    <source>
        <dbReference type="EMBL" id="PSR83516.1"/>
    </source>
</evidence>
<dbReference type="Proteomes" id="UP000241462">
    <property type="component" value="Unassembled WGS sequence"/>
</dbReference>
<protein>
    <submittedName>
        <fullName evidence="1">Uncharacterized protein</fullName>
    </submittedName>
</protein>
<keyword evidence="2" id="KW-1185">Reference proteome</keyword>
<proteinExistence type="predicted"/>
<name>A0A2T3A5Z0_9PEZI</name>
<evidence type="ECO:0000313" key="2">
    <source>
        <dbReference type="Proteomes" id="UP000241462"/>
    </source>
</evidence>
<sequence length="287" mass="30952">MYLKRLCLLCEGGPAMKSAYRSHWRVVNACPQPSTWMYVGLPGRPHICGCAPHRDRVRLAVDQEECNKEQVPQVTTTASRAGLDLQQVWMQQRERAGNWDSVQGAQVAGRYRTCVVVCVLWYYNQGRSAVGLQETGDKAGSCDLGMFFDLVSSSSKASLVGCEATYLAIAPAFHGPARSGPVRRPAPSLTTGPRMASHVPQLFLNTTQASSVDVMAARAGCLETTASNTARSTSLTNTRRNTGSWTAGCGSVTGYGLIYWKAATTVSNTRQKHGAGCSMLQAVVLAR</sequence>
<accession>A0A2T3A5Z0</accession>